<evidence type="ECO:0000256" key="1">
    <source>
        <dbReference type="ARBA" id="ARBA00022491"/>
    </source>
</evidence>
<accession>A0A220VFN2</accession>
<gene>
    <name evidence="6" type="ORF">CF386_08895</name>
</gene>
<dbReference type="FunFam" id="1.10.10.60:FF:000132">
    <property type="entry name" value="AraC family transcriptional regulator"/>
    <property type="match status" value="1"/>
</dbReference>
<dbReference type="SUPFAM" id="SSF51182">
    <property type="entry name" value="RmlC-like cupins"/>
    <property type="match status" value="1"/>
</dbReference>
<dbReference type="AlphaFoldDB" id="A0A220VFN2"/>
<evidence type="ECO:0000313" key="7">
    <source>
        <dbReference type="Proteomes" id="UP000242175"/>
    </source>
</evidence>
<dbReference type="Proteomes" id="UP000242175">
    <property type="component" value="Chromosome small"/>
</dbReference>
<dbReference type="Gene3D" id="1.10.10.60">
    <property type="entry name" value="Homeodomain-like"/>
    <property type="match status" value="1"/>
</dbReference>
<sequence length="268" mass="31230">MKGVFMVKSVHLFRFKITPPDDVLLTDFHQHEQGSLFIPIFGNLSIHLEDHLFISPKGCSTWIPARTEHRAQAIGVAEGVKLFVNDKLHKLPDHPCSINITELSRALIKDLSSKDDKELNMSFQQMKIKVLIKELEQSIDFNPYSIALFKDHRIQFLHKEMMRAPEKKIPLKVWANQIGMSERNLSRLIKKDIGMTFSQWKNQLYMFLALKELLRGKSIQNISISLGYESDSSFIYQFKKTFGNSPMQYLKKQNEKYNIKLQHHKIIS</sequence>
<keyword evidence="7" id="KW-1185">Reference proteome</keyword>
<evidence type="ECO:0000256" key="2">
    <source>
        <dbReference type="ARBA" id="ARBA00023015"/>
    </source>
</evidence>
<keyword evidence="2" id="KW-0805">Transcription regulation</keyword>
<keyword evidence="3" id="KW-0238">DNA-binding</keyword>
<keyword evidence="4" id="KW-0804">Transcription</keyword>
<dbReference type="InterPro" id="IPR011051">
    <property type="entry name" value="RmlC_Cupin_sf"/>
</dbReference>
<dbReference type="SUPFAM" id="SSF46689">
    <property type="entry name" value="Homeodomain-like"/>
    <property type="match status" value="2"/>
</dbReference>
<dbReference type="PROSITE" id="PS01124">
    <property type="entry name" value="HTH_ARAC_FAMILY_2"/>
    <property type="match status" value="1"/>
</dbReference>
<protein>
    <recommendedName>
        <fullName evidence="5">HTH araC/xylS-type domain-containing protein</fullName>
    </recommendedName>
</protein>
<reference evidence="6 7" key="1">
    <citation type="journal article" date="2016" name="Int. J. Syst. Evol. Microbiol.">
        <title>Paraphotobacterium marinum gen. nov., sp. nov., a member of the family Vibrionaceae, isolated from surface seawater.</title>
        <authorList>
            <person name="Huang Z."/>
            <person name="Dong C."/>
            <person name="Shao Z."/>
        </authorList>
    </citation>
    <scope>NUCLEOTIDE SEQUENCE [LARGE SCALE GENOMIC DNA]</scope>
    <source>
        <strain evidence="6 7">NSCS20N07D</strain>
    </source>
</reference>
<feature type="domain" description="HTH araC/xylS-type" evidence="5">
    <location>
        <begin position="151"/>
        <end position="252"/>
    </location>
</feature>
<evidence type="ECO:0000256" key="3">
    <source>
        <dbReference type="ARBA" id="ARBA00023125"/>
    </source>
</evidence>
<dbReference type="InterPro" id="IPR009057">
    <property type="entry name" value="Homeodomain-like_sf"/>
</dbReference>
<evidence type="ECO:0000259" key="5">
    <source>
        <dbReference type="PROSITE" id="PS01124"/>
    </source>
</evidence>
<dbReference type="InterPro" id="IPR020449">
    <property type="entry name" value="Tscrpt_reg_AraC-type_HTH"/>
</dbReference>
<dbReference type="GO" id="GO:0043565">
    <property type="term" value="F:sequence-specific DNA binding"/>
    <property type="evidence" value="ECO:0007669"/>
    <property type="project" value="InterPro"/>
</dbReference>
<dbReference type="KEGG" id="pmai:CF386_08895"/>
<keyword evidence="1" id="KW-0678">Repressor</keyword>
<dbReference type="GO" id="GO:0003700">
    <property type="term" value="F:DNA-binding transcription factor activity"/>
    <property type="evidence" value="ECO:0007669"/>
    <property type="project" value="InterPro"/>
</dbReference>
<dbReference type="PRINTS" id="PR00032">
    <property type="entry name" value="HTHARAC"/>
</dbReference>
<dbReference type="Pfam" id="PF12833">
    <property type="entry name" value="HTH_18"/>
    <property type="match status" value="1"/>
</dbReference>
<dbReference type="PANTHER" id="PTHR11019">
    <property type="entry name" value="HTH-TYPE TRANSCRIPTIONAL REGULATOR NIMR"/>
    <property type="match status" value="1"/>
</dbReference>
<organism evidence="6 7">
    <name type="scientific">Paraphotobacterium marinum</name>
    <dbReference type="NCBI Taxonomy" id="1755811"/>
    <lineage>
        <taxon>Bacteria</taxon>
        <taxon>Pseudomonadati</taxon>
        <taxon>Pseudomonadota</taxon>
        <taxon>Gammaproteobacteria</taxon>
        <taxon>Vibrionales</taxon>
        <taxon>Vibrionaceae</taxon>
        <taxon>Paraphotobacterium</taxon>
    </lineage>
</organism>
<evidence type="ECO:0000256" key="4">
    <source>
        <dbReference type="ARBA" id="ARBA00023163"/>
    </source>
</evidence>
<proteinExistence type="predicted"/>
<evidence type="ECO:0000313" key="6">
    <source>
        <dbReference type="EMBL" id="ASK79177.1"/>
    </source>
</evidence>
<dbReference type="SMART" id="SM00342">
    <property type="entry name" value="HTH_ARAC"/>
    <property type="match status" value="1"/>
</dbReference>
<dbReference type="InterPro" id="IPR018060">
    <property type="entry name" value="HTH_AraC"/>
</dbReference>
<dbReference type="PANTHER" id="PTHR11019:SF199">
    <property type="entry name" value="HTH-TYPE TRANSCRIPTIONAL REGULATOR NIMR"/>
    <property type="match status" value="1"/>
</dbReference>
<name>A0A220VFN2_9GAMM</name>
<dbReference type="EMBL" id="CP022356">
    <property type="protein sequence ID" value="ASK79177.1"/>
    <property type="molecule type" value="Genomic_DNA"/>
</dbReference>